<keyword evidence="1" id="KW-0472">Membrane</keyword>
<dbReference type="Proteomes" id="UP001595752">
    <property type="component" value="Unassembled WGS sequence"/>
</dbReference>
<sequence>MFNVDNNIVTGLALSLGSLIILILLFCLVPALILDRMGASKKIIDSTIGLFGLLGFACWIYAMFYLNLSELFI</sequence>
<organism evidence="2 3">
    <name type="scientific">Bacillus songklensis</name>
    <dbReference type="NCBI Taxonomy" id="1069116"/>
    <lineage>
        <taxon>Bacteria</taxon>
        <taxon>Bacillati</taxon>
        <taxon>Bacillota</taxon>
        <taxon>Bacilli</taxon>
        <taxon>Bacillales</taxon>
        <taxon>Bacillaceae</taxon>
        <taxon>Bacillus</taxon>
    </lineage>
</organism>
<feature type="transmembrane region" description="Helical" evidence="1">
    <location>
        <begin position="12"/>
        <end position="34"/>
    </location>
</feature>
<protein>
    <submittedName>
        <fullName evidence="2">Uncharacterized protein</fullName>
    </submittedName>
</protein>
<accession>A0ABV8B3C5</accession>
<evidence type="ECO:0000313" key="2">
    <source>
        <dbReference type="EMBL" id="MFC3883770.1"/>
    </source>
</evidence>
<reference evidence="3" key="1">
    <citation type="journal article" date="2019" name="Int. J. Syst. Evol. Microbiol.">
        <title>The Global Catalogue of Microorganisms (GCM) 10K type strain sequencing project: providing services to taxonomists for standard genome sequencing and annotation.</title>
        <authorList>
            <consortium name="The Broad Institute Genomics Platform"/>
            <consortium name="The Broad Institute Genome Sequencing Center for Infectious Disease"/>
            <person name="Wu L."/>
            <person name="Ma J."/>
        </authorList>
    </citation>
    <scope>NUCLEOTIDE SEQUENCE [LARGE SCALE GENOMIC DNA]</scope>
    <source>
        <strain evidence="3">CCUG 61889</strain>
    </source>
</reference>
<proteinExistence type="predicted"/>
<gene>
    <name evidence="2" type="ORF">ACFOU2_09760</name>
</gene>
<evidence type="ECO:0000256" key="1">
    <source>
        <dbReference type="SAM" id="Phobius"/>
    </source>
</evidence>
<feature type="transmembrane region" description="Helical" evidence="1">
    <location>
        <begin position="46"/>
        <end position="66"/>
    </location>
</feature>
<name>A0ABV8B3C5_9BACI</name>
<comment type="caution">
    <text evidence="2">The sequence shown here is derived from an EMBL/GenBank/DDBJ whole genome shotgun (WGS) entry which is preliminary data.</text>
</comment>
<evidence type="ECO:0000313" key="3">
    <source>
        <dbReference type="Proteomes" id="UP001595752"/>
    </source>
</evidence>
<dbReference type="EMBL" id="JBHRZT010000043">
    <property type="protein sequence ID" value="MFC3883770.1"/>
    <property type="molecule type" value="Genomic_DNA"/>
</dbReference>
<dbReference type="RefSeq" id="WP_377914577.1">
    <property type="nucleotide sequence ID" value="NZ_JBHRZT010000043.1"/>
</dbReference>
<keyword evidence="3" id="KW-1185">Reference proteome</keyword>
<keyword evidence="1" id="KW-0812">Transmembrane</keyword>
<keyword evidence="1" id="KW-1133">Transmembrane helix</keyword>